<dbReference type="SUPFAM" id="SSF81383">
    <property type="entry name" value="F-box domain"/>
    <property type="match status" value="1"/>
</dbReference>
<dbReference type="Gramene" id="rna-gnl|WGS:JABURB|Cocit.L3392.1">
    <property type="protein sequence ID" value="cds-KAF7847068.1"/>
    <property type="gene ID" value="gene-BT93_L3392"/>
</dbReference>
<name>A0A8T0CHE4_CORYI</name>
<dbReference type="EMBL" id="MU091324">
    <property type="protein sequence ID" value="KAF7847068.1"/>
    <property type="molecule type" value="Genomic_DNA"/>
</dbReference>
<dbReference type="Proteomes" id="UP000806378">
    <property type="component" value="Unassembled WGS sequence"/>
</dbReference>
<dbReference type="Gene3D" id="1.20.1280.50">
    <property type="match status" value="1"/>
</dbReference>
<evidence type="ECO:0000313" key="3">
    <source>
        <dbReference type="Proteomes" id="UP000806378"/>
    </source>
</evidence>
<proteinExistence type="predicted"/>
<sequence>MDLISALPDALIHQVFSFLPLEDIVRTSVLSERWVSTWTTTTHLVFDNDTNSSDFPFVIDSVVRRCISPKVKKFHINSLEYVEANCDNLNRWLEFAAKRGVEDLHLWLTPMSPSEYVLPPFLCCLRELVCLEVRWCCFLLETTIGWLSLKFLSIEESNFTDEILERIFKGSPVLESLEVRECRGLRNIVIDSTNVKRLVLRSSDVERIWAPHLQSLVISEDLCLSHFQSGGLPGHPSSSEDVSFLMEVDLDFHIPFIELLEKLCGVPTITIGNWCLQIMSVLEMEGVSSPLSNCRNLILRASISRYGLPGIAYMLQSSPYLENLVIQSTGIRELMVDRESGERFNFDGDNFLCSRKGSFQCLARNLKRVEITGSEAESFCSEFLLALIKCLLEDAVTLEKMMIKADLCTQHGQEHVEAAVHSKLLLVKRNVIDYQRASKNAEVINIKKSSIVFIGVGIPTSRGDNKRRGIKGIKLHRSLKKQKKTQAINSRADLGAAPKIVDPIRSSSMVNRPTKASRTCIQTYGPEKM</sequence>
<dbReference type="InterPro" id="IPR053781">
    <property type="entry name" value="F-box_AtFBL13-like"/>
</dbReference>
<dbReference type="CDD" id="cd22160">
    <property type="entry name" value="F-box_AtFBL13-like"/>
    <property type="match status" value="1"/>
</dbReference>
<protein>
    <recommendedName>
        <fullName evidence="1">F-box domain-containing protein</fullName>
    </recommendedName>
</protein>
<dbReference type="PANTHER" id="PTHR34145:SF28">
    <property type="entry name" value="F-BOX DOMAIN-CONTAINING PROTEIN"/>
    <property type="match status" value="1"/>
</dbReference>
<reference evidence="2" key="1">
    <citation type="submission" date="2020-05" db="EMBL/GenBank/DDBJ databases">
        <title>WGS assembly of Corymbia citriodora subspecies variegata.</title>
        <authorList>
            <person name="Barry K."/>
            <person name="Hundley H."/>
            <person name="Shu S."/>
            <person name="Jenkins J."/>
            <person name="Grimwood J."/>
            <person name="Baten A."/>
        </authorList>
    </citation>
    <scope>NUCLEOTIDE SEQUENCE</scope>
    <source>
        <strain evidence="2">CV2-018</strain>
    </source>
</reference>
<keyword evidence="3" id="KW-1185">Reference proteome</keyword>
<dbReference type="InterPro" id="IPR055411">
    <property type="entry name" value="LRR_FXL15/At3g58940/PEG3-like"/>
</dbReference>
<dbReference type="Pfam" id="PF00646">
    <property type="entry name" value="F-box"/>
    <property type="match status" value="1"/>
</dbReference>
<evidence type="ECO:0000259" key="1">
    <source>
        <dbReference type="PROSITE" id="PS50181"/>
    </source>
</evidence>
<dbReference type="OrthoDB" id="1300531at2759"/>
<feature type="domain" description="F-box" evidence="1">
    <location>
        <begin position="1"/>
        <end position="49"/>
    </location>
</feature>
<dbReference type="InterPro" id="IPR032675">
    <property type="entry name" value="LRR_dom_sf"/>
</dbReference>
<dbReference type="SUPFAM" id="SSF52047">
    <property type="entry name" value="RNI-like"/>
    <property type="match status" value="1"/>
</dbReference>
<evidence type="ECO:0000313" key="2">
    <source>
        <dbReference type="EMBL" id="KAF7847068.1"/>
    </source>
</evidence>
<dbReference type="InterPro" id="IPR001810">
    <property type="entry name" value="F-box_dom"/>
</dbReference>
<accession>A0A8T0CHE4</accession>
<organism evidence="2 3">
    <name type="scientific">Corymbia citriodora subsp. variegata</name>
    <dbReference type="NCBI Taxonomy" id="360336"/>
    <lineage>
        <taxon>Eukaryota</taxon>
        <taxon>Viridiplantae</taxon>
        <taxon>Streptophyta</taxon>
        <taxon>Embryophyta</taxon>
        <taxon>Tracheophyta</taxon>
        <taxon>Spermatophyta</taxon>
        <taxon>Magnoliopsida</taxon>
        <taxon>eudicotyledons</taxon>
        <taxon>Gunneridae</taxon>
        <taxon>Pentapetalae</taxon>
        <taxon>rosids</taxon>
        <taxon>malvids</taxon>
        <taxon>Myrtales</taxon>
        <taxon>Myrtaceae</taxon>
        <taxon>Myrtoideae</taxon>
        <taxon>Eucalypteae</taxon>
        <taxon>Corymbia</taxon>
    </lineage>
</organism>
<dbReference type="InterPro" id="IPR036047">
    <property type="entry name" value="F-box-like_dom_sf"/>
</dbReference>
<dbReference type="PANTHER" id="PTHR34145">
    <property type="entry name" value="OS02G0105600 PROTEIN"/>
    <property type="match status" value="1"/>
</dbReference>
<dbReference type="AlphaFoldDB" id="A0A8T0CHE4"/>
<dbReference type="PROSITE" id="PS50181">
    <property type="entry name" value="FBOX"/>
    <property type="match status" value="1"/>
</dbReference>
<dbReference type="Gene3D" id="3.80.10.10">
    <property type="entry name" value="Ribonuclease Inhibitor"/>
    <property type="match status" value="1"/>
</dbReference>
<comment type="caution">
    <text evidence="2">The sequence shown here is derived from an EMBL/GenBank/DDBJ whole genome shotgun (WGS) entry which is preliminary data.</text>
</comment>
<dbReference type="Pfam" id="PF24758">
    <property type="entry name" value="LRR_At5g56370"/>
    <property type="match status" value="1"/>
</dbReference>
<dbReference type="InterPro" id="IPR053772">
    <property type="entry name" value="At1g61320/At1g61330-like"/>
</dbReference>
<gene>
    <name evidence="2" type="ORF">BT93_L3392</name>
</gene>